<dbReference type="GO" id="GO:0005524">
    <property type="term" value="F:ATP binding"/>
    <property type="evidence" value="ECO:0007669"/>
    <property type="project" value="UniProtKB-UniRule"/>
</dbReference>
<comment type="function">
    <text evidence="10">Catalyzes the attachment of isoleucine to tRNA(Ile). As IleRS can inadvertently accommodate and process structurally similar amino acids such as valine, to avoid such errors it has two additional distinct tRNA(Ile)-dependent editing activities. One activity is designated as 'pretransfer' editing and involves the hydrolysis of activated Val-AMP. The other activity is designated 'posttransfer' editing and involves deacylation of mischarged Val-tRNA(Ile).</text>
</comment>
<evidence type="ECO:0000313" key="13">
    <source>
        <dbReference type="EMBL" id="OUJ19107.1"/>
    </source>
</evidence>
<keyword evidence="8 10" id="KW-0030">Aminoacyl-tRNA synthetase</keyword>
<dbReference type="RefSeq" id="WP_086637147.1">
    <property type="nucleotide sequence ID" value="NZ_MRZU01000003.1"/>
</dbReference>
<comment type="subcellular location">
    <subcellularLocation>
        <location evidence="10">Cytoplasm</location>
    </subcellularLocation>
</comment>
<dbReference type="EC" id="6.1.1.5" evidence="10"/>
<evidence type="ECO:0000313" key="14">
    <source>
        <dbReference type="Proteomes" id="UP000195137"/>
    </source>
</evidence>
<organism evidence="13 14">
    <name type="scientific">Methanonatronarchaeum thermophilum</name>
    <dbReference type="NCBI Taxonomy" id="1927129"/>
    <lineage>
        <taxon>Archaea</taxon>
        <taxon>Methanobacteriati</taxon>
        <taxon>Methanobacteriota</taxon>
        <taxon>Methanonatronarchaeia</taxon>
        <taxon>Methanonatronarchaeales</taxon>
        <taxon>Methanonatronarchaeaceae</taxon>
        <taxon>Methanonatronarchaeum</taxon>
    </lineage>
</organism>
<gene>
    <name evidence="10" type="primary">ileS</name>
    <name evidence="13" type="ORF">AMET1_0759</name>
</gene>
<evidence type="ECO:0000256" key="10">
    <source>
        <dbReference type="HAMAP-Rule" id="MF_02003"/>
    </source>
</evidence>
<comment type="caution">
    <text evidence="13">The sequence shown here is derived from an EMBL/GenBank/DDBJ whole genome shotgun (WGS) entry which is preliminary data.</text>
</comment>
<evidence type="ECO:0000256" key="5">
    <source>
        <dbReference type="ARBA" id="ARBA00022833"/>
    </source>
</evidence>
<dbReference type="GO" id="GO:0005737">
    <property type="term" value="C:cytoplasm"/>
    <property type="evidence" value="ECO:0007669"/>
    <property type="project" value="UniProtKB-SubCell"/>
</dbReference>
<sequence>MIDKVDLDYDPEVIEGRVREFWEANDVYERSRKRDLDVEERFYFVDGPPYTTGRIHLGTTWNKIIKDAVLRYTTLKGIPVMDRAGWDMHGLPIEVKVEKEFDFESKQDIEDFGIDNFVDECKNYALQYKESMTEQFKELGAWLDWDDPYMTINNNYIESAWWTLKRADERGLLEKGKRIVNWCPRCETALADSEVEYDEVLDPSIFVKFPVKGEENRFIVIWTTTPWTIPSNLAVAVNPDYEYSVVKAYRDGDSEELIVSSELVENVLKEGRYEDYEVLETFEGSELEGLKYEFPLASQVPEQKELESDLVHTVFAEEFVTVEKTGLVHSAPSHGHEDFDMGQKRGLPLFSIVNAEGRYTDKGGKYSGKYVKDANSVIIDDLNENGLLLSSDEITHRYGHCWRCDTSIIYLATTQWFLNVSQLKDKMVSEVDRVDWTPEWAGSSRFKDWVSNAKDWCISRQRYWGIPLPVWECSCGARETIGTIEELKEKSINCPESGLELHRPHVDKIKLECNDCGLKMQRVEDVIDVWFDSGVASWANLKFPQEEDAFEEWWPADFIVEGHDQTRGWFYSQLGAGVLAFDRAPYESVLMHGFVLDENGKKMSKSVGNVVQPEEIIEKYGTDTLRLYLLSECAPWEDLKFNWDECQNVKRTLNVFWNVYKFASTYMALDEFEPKKDLKKEDLKIEDRWILSKLNNLMKNVKTAMENRQIHKGARYIKSFILEDLSRWYVRLIRDRTWVEAEDKDKYTAYETLHEVMHKTLIVMSPYTPFITENIYQNLVKNLSFGKESVHLETYPTQNKEFIDNELEQQMEIAREIIESASHARQLIELNLRWPVNKITIEPNNNEIVEAIEAMDEIIKDQVNTKKIETLTPNSEFPELQTVLQPDMGVIGPKFKGKAEKVMNIIKEKNIKPEELPKTIEVDGEEIEITKNMVNQETKVPERYSKSSFTNGEIYVDGELTEKLKQEGYAKETIRRIQEMRKELDLHVEEYIEVQIDIPNNELETSITEWRDHISHETRAKKLEIDTANGKLTKQWEINGKPLKIAVTPTK</sequence>
<dbReference type="GO" id="GO:0008270">
    <property type="term" value="F:zinc ion binding"/>
    <property type="evidence" value="ECO:0007669"/>
    <property type="project" value="UniProtKB-UniRule"/>
</dbReference>
<evidence type="ECO:0000259" key="11">
    <source>
        <dbReference type="Pfam" id="PF00133"/>
    </source>
</evidence>
<dbReference type="InterPro" id="IPR009008">
    <property type="entry name" value="Val/Leu/Ile-tRNA-synth_edit"/>
</dbReference>
<dbReference type="Pfam" id="PF00133">
    <property type="entry name" value="tRNA-synt_1"/>
    <property type="match status" value="1"/>
</dbReference>
<dbReference type="InterPro" id="IPR014729">
    <property type="entry name" value="Rossmann-like_a/b/a_fold"/>
</dbReference>
<name>A0A1Y3GCY9_9EURY</name>
<keyword evidence="4 10" id="KW-0547">Nucleotide-binding</keyword>
<dbReference type="EMBL" id="MRZU01000003">
    <property type="protein sequence ID" value="OUJ19107.1"/>
    <property type="molecule type" value="Genomic_DNA"/>
</dbReference>
<dbReference type="PROSITE" id="PS00178">
    <property type="entry name" value="AA_TRNA_LIGASE_I"/>
    <property type="match status" value="1"/>
</dbReference>
<keyword evidence="7 10" id="KW-0648">Protein biosynthesis</keyword>
<feature type="short sequence motif" description="'HIGH' region" evidence="10">
    <location>
        <begin position="49"/>
        <end position="59"/>
    </location>
</feature>
<dbReference type="CDD" id="cd07961">
    <property type="entry name" value="Anticodon_Ia_Ile_ABEc"/>
    <property type="match status" value="1"/>
</dbReference>
<dbReference type="AlphaFoldDB" id="A0A1Y3GCY9"/>
<dbReference type="InterPro" id="IPR002301">
    <property type="entry name" value="Ile-tRNA-ligase"/>
</dbReference>
<dbReference type="InterPro" id="IPR002300">
    <property type="entry name" value="aa-tRNA-synth_Ia"/>
</dbReference>
<evidence type="ECO:0000256" key="7">
    <source>
        <dbReference type="ARBA" id="ARBA00022917"/>
    </source>
</evidence>
<keyword evidence="3 10" id="KW-0479">Metal-binding</keyword>
<dbReference type="InterPro" id="IPR023586">
    <property type="entry name" value="Ile-tRNA-ligase_type2"/>
</dbReference>
<feature type="domain" description="Aminoacyl-tRNA synthetase class Ia" evidence="11">
    <location>
        <begin position="19"/>
        <end position="640"/>
    </location>
</feature>
<dbReference type="Pfam" id="PF19302">
    <property type="entry name" value="DUF5915"/>
    <property type="match status" value="1"/>
</dbReference>
<dbReference type="CDD" id="cd00818">
    <property type="entry name" value="IleRS_core"/>
    <property type="match status" value="1"/>
</dbReference>
<reference evidence="13 14" key="1">
    <citation type="submission" date="2016-12" db="EMBL/GenBank/DDBJ databases">
        <title>Discovery of methanogenic haloarchaea.</title>
        <authorList>
            <person name="Sorokin D.Y."/>
            <person name="Makarova K.S."/>
            <person name="Abbas B."/>
            <person name="Ferrer M."/>
            <person name="Golyshin P.N."/>
        </authorList>
    </citation>
    <scope>NUCLEOTIDE SEQUENCE [LARGE SCALE GENOMIC DNA]</scope>
    <source>
        <strain evidence="13">AMET1</strain>
    </source>
</reference>
<comment type="subunit">
    <text evidence="10">Monomer.</text>
</comment>
<evidence type="ECO:0000256" key="6">
    <source>
        <dbReference type="ARBA" id="ARBA00022840"/>
    </source>
</evidence>
<evidence type="ECO:0000256" key="4">
    <source>
        <dbReference type="ARBA" id="ARBA00022741"/>
    </source>
</evidence>
<keyword evidence="5 10" id="KW-0862">Zinc</keyword>
<dbReference type="InterPro" id="IPR033709">
    <property type="entry name" value="Anticodon_Ile_ABEc"/>
</dbReference>
<dbReference type="SUPFAM" id="SSF50677">
    <property type="entry name" value="ValRS/IleRS/LeuRS editing domain"/>
    <property type="match status" value="1"/>
</dbReference>
<dbReference type="GO" id="GO:0006428">
    <property type="term" value="P:isoleucyl-tRNA aminoacylation"/>
    <property type="evidence" value="ECO:0007669"/>
    <property type="project" value="UniProtKB-UniRule"/>
</dbReference>
<dbReference type="InterPro" id="IPR001412">
    <property type="entry name" value="aa-tRNA-synth_I_CS"/>
</dbReference>
<dbReference type="PRINTS" id="PR00984">
    <property type="entry name" value="TRNASYNTHILE"/>
</dbReference>
<protein>
    <recommendedName>
        <fullName evidence="10">Isoleucine--tRNA ligase</fullName>
        <ecNumber evidence="10">6.1.1.5</ecNumber>
    </recommendedName>
    <alternativeName>
        <fullName evidence="10">Isoleucyl-tRNA synthetase</fullName>
        <shortName evidence="10">IleRS</shortName>
    </alternativeName>
</protein>
<dbReference type="PANTHER" id="PTHR42780">
    <property type="entry name" value="SOLEUCYL-TRNA SYNTHETASE"/>
    <property type="match status" value="1"/>
</dbReference>
<evidence type="ECO:0000259" key="12">
    <source>
        <dbReference type="Pfam" id="PF08264"/>
    </source>
</evidence>
<dbReference type="Gene3D" id="1.10.730.10">
    <property type="entry name" value="Isoleucyl-tRNA Synthetase, Domain 1"/>
    <property type="match status" value="1"/>
</dbReference>
<comment type="catalytic activity">
    <reaction evidence="9 10">
        <text>tRNA(Ile) + L-isoleucine + ATP = L-isoleucyl-tRNA(Ile) + AMP + diphosphate</text>
        <dbReference type="Rhea" id="RHEA:11060"/>
        <dbReference type="Rhea" id="RHEA-COMP:9666"/>
        <dbReference type="Rhea" id="RHEA-COMP:9695"/>
        <dbReference type="ChEBI" id="CHEBI:30616"/>
        <dbReference type="ChEBI" id="CHEBI:33019"/>
        <dbReference type="ChEBI" id="CHEBI:58045"/>
        <dbReference type="ChEBI" id="CHEBI:78442"/>
        <dbReference type="ChEBI" id="CHEBI:78528"/>
        <dbReference type="ChEBI" id="CHEBI:456215"/>
        <dbReference type="EC" id="6.1.1.5"/>
    </reaction>
</comment>
<feature type="domain" description="Methionyl/Valyl/Leucyl/Isoleucyl-tRNA synthetase anticodon-binding" evidence="12">
    <location>
        <begin position="687"/>
        <end position="838"/>
    </location>
</feature>
<evidence type="ECO:0000256" key="3">
    <source>
        <dbReference type="ARBA" id="ARBA00022723"/>
    </source>
</evidence>
<dbReference type="HAMAP" id="MF_02003">
    <property type="entry name" value="Ile_tRNA_synth_type2"/>
    <property type="match status" value="1"/>
</dbReference>
<comment type="cofactor">
    <cofactor evidence="10">
        <name>Zn(2+)</name>
        <dbReference type="ChEBI" id="CHEBI:29105"/>
    </cofactor>
</comment>
<keyword evidence="6 10" id="KW-0067">ATP-binding</keyword>
<dbReference type="GO" id="GO:0004822">
    <property type="term" value="F:isoleucine-tRNA ligase activity"/>
    <property type="evidence" value="ECO:0007669"/>
    <property type="project" value="UniProtKB-UniRule"/>
</dbReference>
<keyword evidence="1 10" id="KW-0963">Cytoplasm</keyword>
<comment type="domain">
    <text evidence="10">IleRS has two distinct active sites: one for aminoacylation and one for editing. The misactivated valine is translocated from the active site to the editing site, which sterically excludes the correctly activated isoleucine. The single editing site contains two valyl binding pockets, one specific for each substrate (Val-AMP or Val-tRNA(Ile)).</text>
</comment>
<dbReference type="InterPro" id="IPR009080">
    <property type="entry name" value="tRNAsynth_Ia_anticodon-bd"/>
</dbReference>
<proteinExistence type="inferred from homology"/>
<keyword evidence="14" id="KW-1185">Reference proteome</keyword>
<dbReference type="NCBIfam" id="TIGR00392">
    <property type="entry name" value="ileS"/>
    <property type="match status" value="1"/>
</dbReference>
<evidence type="ECO:0000256" key="8">
    <source>
        <dbReference type="ARBA" id="ARBA00023146"/>
    </source>
</evidence>
<feature type="binding site" evidence="10">
    <location>
        <position position="605"/>
    </location>
    <ligand>
        <name>ATP</name>
        <dbReference type="ChEBI" id="CHEBI:30616"/>
    </ligand>
</feature>
<evidence type="ECO:0000256" key="1">
    <source>
        <dbReference type="ARBA" id="ARBA00022490"/>
    </source>
</evidence>
<dbReference type="OrthoDB" id="30823at2157"/>
<feature type="short sequence motif" description="'KMSKS' region" evidence="10">
    <location>
        <begin position="602"/>
        <end position="606"/>
    </location>
</feature>
<dbReference type="PANTHER" id="PTHR42780:SF1">
    <property type="entry name" value="ISOLEUCINE--TRNA LIGASE, CYTOPLASMIC"/>
    <property type="match status" value="1"/>
</dbReference>
<keyword evidence="2 10" id="KW-0436">Ligase</keyword>
<dbReference type="GO" id="GO:0002161">
    <property type="term" value="F:aminoacyl-tRNA deacylase activity"/>
    <property type="evidence" value="ECO:0007669"/>
    <property type="project" value="InterPro"/>
</dbReference>
<dbReference type="Pfam" id="PF08264">
    <property type="entry name" value="Anticodon_1"/>
    <property type="match status" value="1"/>
</dbReference>
<dbReference type="InterPro" id="IPR013155">
    <property type="entry name" value="M/V/L/I-tRNA-synth_anticd-bd"/>
</dbReference>
<accession>A0A1Y3GCY9</accession>
<dbReference type="Proteomes" id="UP000195137">
    <property type="component" value="Unassembled WGS sequence"/>
</dbReference>
<evidence type="ECO:0000256" key="2">
    <source>
        <dbReference type="ARBA" id="ARBA00022598"/>
    </source>
</evidence>
<dbReference type="Gene3D" id="3.40.50.620">
    <property type="entry name" value="HUPs"/>
    <property type="match status" value="2"/>
</dbReference>
<dbReference type="FunFam" id="3.40.50.620:FF:000286">
    <property type="entry name" value="Isoleucine--tRNA ligase"/>
    <property type="match status" value="1"/>
</dbReference>
<dbReference type="SUPFAM" id="SSF52374">
    <property type="entry name" value="Nucleotidylyl transferase"/>
    <property type="match status" value="1"/>
</dbReference>
<evidence type="ECO:0000256" key="9">
    <source>
        <dbReference type="ARBA" id="ARBA00048359"/>
    </source>
</evidence>
<dbReference type="GO" id="GO:0000049">
    <property type="term" value="F:tRNA binding"/>
    <property type="evidence" value="ECO:0007669"/>
    <property type="project" value="InterPro"/>
</dbReference>
<comment type="similarity">
    <text evidence="10">Belongs to the class-I aminoacyl-tRNA synthetase family. IleS type 2 subfamily.</text>
</comment>
<dbReference type="SUPFAM" id="SSF47323">
    <property type="entry name" value="Anticodon-binding domain of a subclass of class I aminoacyl-tRNA synthetases"/>
    <property type="match status" value="1"/>
</dbReference>